<gene>
    <name evidence="1" type="ORF">SHM_05180</name>
</gene>
<protein>
    <submittedName>
        <fullName evidence="1">Uncharacterized protein</fullName>
    </submittedName>
</protein>
<proteinExistence type="predicted"/>
<evidence type="ECO:0000313" key="2">
    <source>
        <dbReference type="Proteomes" id="UP001163387"/>
    </source>
</evidence>
<evidence type="ECO:0000313" key="1">
    <source>
        <dbReference type="EMBL" id="BDT02872.1"/>
    </source>
</evidence>
<sequence length="147" mass="17167">MIMKKLLTTVSLLTFATTTGNLNSILSTEIKTTNILNNEPIKYDGEDKIITNYEFQYELAISYIYINSSTLDSWFKLFSLNDLEKLREKIYYDTSSFPYQGNGWEKISIYELTEKLINNFSSLINIRGYNTYGIIVTYHEAPKELFF</sequence>
<reference evidence="1 2" key="1">
    <citation type="journal article" date="2022" name="Front. Microbiol.">
        <title>Male-killing mechanisms vary between Spiroplasma species.</title>
        <authorList>
            <person name="Arai H."/>
            <person name="Inoue M."/>
            <person name="Kageyama D."/>
        </authorList>
    </citation>
    <scope>NUCLEOTIDE SEQUENCE [LARGE SCALE GENOMIC DNA]</scope>
    <source>
        <strain evidence="2">sHm</strain>
    </source>
</reference>
<keyword evidence="2" id="KW-1185">Reference proteome</keyword>
<name>A0ABM8BTC8_9MOLU</name>
<dbReference type="EMBL" id="AP026933">
    <property type="protein sequence ID" value="BDT02872.1"/>
    <property type="molecule type" value="Genomic_DNA"/>
</dbReference>
<organism evidence="1 2">
    <name type="scientific">Spiroplasma ixodetis</name>
    <dbReference type="NCBI Taxonomy" id="2141"/>
    <lineage>
        <taxon>Bacteria</taxon>
        <taxon>Bacillati</taxon>
        <taxon>Mycoplasmatota</taxon>
        <taxon>Mollicutes</taxon>
        <taxon>Entomoplasmatales</taxon>
        <taxon>Spiroplasmataceae</taxon>
        <taxon>Spiroplasma</taxon>
    </lineage>
</organism>
<dbReference type="Proteomes" id="UP001163387">
    <property type="component" value="Chromosome"/>
</dbReference>
<accession>A0ABM8BTC8</accession>